<name>A0ABT6Q1V8_9PROT</name>
<evidence type="ECO:0000313" key="1">
    <source>
        <dbReference type="EMBL" id="MDI2091080.1"/>
    </source>
</evidence>
<reference evidence="1" key="1">
    <citation type="submission" date="2023-05" db="EMBL/GenBank/DDBJ databases">
        <title>Whole genome sequence of Commensalibacter sp.</title>
        <authorList>
            <person name="Charoenyingcharoen P."/>
            <person name="Yukphan P."/>
        </authorList>
    </citation>
    <scope>NUCLEOTIDE SEQUENCE</scope>
    <source>
        <strain evidence="1">TBRC 16381</strain>
    </source>
</reference>
<protein>
    <submittedName>
        <fullName evidence="1">Uncharacterized protein</fullName>
    </submittedName>
</protein>
<dbReference type="Proteomes" id="UP001431634">
    <property type="component" value="Unassembled WGS sequence"/>
</dbReference>
<dbReference type="RefSeq" id="WP_281448188.1">
    <property type="nucleotide sequence ID" value="NZ_JASBAO010000001.1"/>
</dbReference>
<accession>A0ABT6Q1V8</accession>
<dbReference type="EMBL" id="JASBAO010000001">
    <property type="protein sequence ID" value="MDI2091080.1"/>
    <property type="molecule type" value="Genomic_DNA"/>
</dbReference>
<proteinExistence type="predicted"/>
<keyword evidence="2" id="KW-1185">Reference proteome</keyword>
<sequence>MNDALCPQFVDFVFKINRSVGKFQCLIAGYPTISASDLPSNVVRTI</sequence>
<organism evidence="1 2">
    <name type="scientific">Commensalibacter oyaizuii</name>
    <dbReference type="NCBI Taxonomy" id="3043873"/>
    <lineage>
        <taxon>Bacteria</taxon>
        <taxon>Pseudomonadati</taxon>
        <taxon>Pseudomonadota</taxon>
        <taxon>Alphaproteobacteria</taxon>
        <taxon>Acetobacterales</taxon>
        <taxon>Acetobacteraceae</taxon>
    </lineage>
</organism>
<evidence type="ECO:0000313" key="2">
    <source>
        <dbReference type="Proteomes" id="UP001431634"/>
    </source>
</evidence>
<gene>
    <name evidence="1" type="ORF">QJV27_06820</name>
</gene>
<comment type="caution">
    <text evidence="1">The sequence shown here is derived from an EMBL/GenBank/DDBJ whole genome shotgun (WGS) entry which is preliminary data.</text>
</comment>